<protein>
    <submittedName>
        <fullName evidence="1">6167_t:CDS:1</fullName>
    </submittedName>
</protein>
<evidence type="ECO:0000313" key="2">
    <source>
        <dbReference type="Proteomes" id="UP000789920"/>
    </source>
</evidence>
<sequence>PVEKTIEARVDVLVNDLIINRAIAKENISMAQQRQKFCWDKKLKK</sequence>
<proteinExistence type="predicted"/>
<evidence type="ECO:0000313" key="1">
    <source>
        <dbReference type="EMBL" id="CAG8809657.1"/>
    </source>
</evidence>
<dbReference type="Proteomes" id="UP000789920">
    <property type="component" value="Unassembled WGS sequence"/>
</dbReference>
<keyword evidence="2" id="KW-1185">Reference proteome</keyword>
<feature type="non-terminal residue" evidence="1">
    <location>
        <position position="45"/>
    </location>
</feature>
<dbReference type="EMBL" id="CAJVQC010070371">
    <property type="protein sequence ID" value="CAG8809657.1"/>
    <property type="molecule type" value="Genomic_DNA"/>
</dbReference>
<accession>A0ACA9RU54</accession>
<feature type="non-terminal residue" evidence="1">
    <location>
        <position position="1"/>
    </location>
</feature>
<reference evidence="1" key="1">
    <citation type="submission" date="2021-06" db="EMBL/GenBank/DDBJ databases">
        <authorList>
            <person name="Kallberg Y."/>
            <person name="Tangrot J."/>
            <person name="Rosling A."/>
        </authorList>
    </citation>
    <scope>NUCLEOTIDE SEQUENCE</scope>
    <source>
        <strain evidence="1">MA461A</strain>
    </source>
</reference>
<comment type="caution">
    <text evidence="1">The sequence shown here is derived from an EMBL/GenBank/DDBJ whole genome shotgun (WGS) entry which is preliminary data.</text>
</comment>
<name>A0ACA9RU54_9GLOM</name>
<organism evidence="1 2">
    <name type="scientific">Racocetra persica</name>
    <dbReference type="NCBI Taxonomy" id="160502"/>
    <lineage>
        <taxon>Eukaryota</taxon>
        <taxon>Fungi</taxon>
        <taxon>Fungi incertae sedis</taxon>
        <taxon>Mucoromycota</taxon>
        <taxon>Glomeromycotina</taxon>
        <taxon>Glomeromycetes</taxon>
        <taxon>Diversisporales</taxon>
        <taxon>Gigasporaceae</taxon>
        <taxon>Racocetra</taxon>
    </lineage>
</organism>
<gene>
    <name evidence="1" type="ORF">RPERSI_LOCUS22909</name>
</gene>